<name>A0ABW8RG14_9BACI</name>
<feature type="transmembrane region" description="Helical" evidence="1">
    <location>
        <begin position="248"/>
        <end position="266"/>
    </location>
</feature>
<protein>
    <recommendedName>
        <fullName evidence="4">DUF4129 domain-containing protein</fullName>
    </recommendedName>
</protein>
<dbReference type="Proteomes" id="UP001623041">
    <property type="component" value="Unassembled WGS sequence"/>
</dbReference>
<feature type="transmembrane region" description="Helical" evidence="1">
    <location>
        <begin position="54"/>
        <end position="87"/>
    </location>
</feature>
<dbReference type="EMBL" id="JBJHQH010000008">
    <property type="protein sequence ID" value="MFK9092228.1"/>
    <property type="molecule type" value="Genomic_DNA"/>
</dbReference>
<evidence type="ECO:0000256" key="1">
    <source>
        <dbReference type="SAM" id="Phobius"/>
    </source>
</evidence>
<keyword evidence="1" id="KW-0472">Membrane</keyword>
<gene>
    <name evidence="2" type="ORF">ACJEBI_12135</name>
</gene>
<sequence length="391" mass="44689">MLELIAGLLFLFFFYISKKDLPPIFLLAALCISSMILFTLLLTKLHEKGKWLYFVSVFPLLLVIGHMAGLSLFIGIGLGLIVFWRGISLFDDASKHSEASLLLVSLLISLFAIIYSAMNRYPFQSVIIFLLTFQIGITLTGVFFRKWYSIQADKSKFALFFLKILAAITTVCVMLTILLKYILFLFFSVLDFTVFLLTSIAEPLFSLLQYLLSLGGNEGRKTNVKNGSGLLDYEDKYHASNYDLTENILSILLIMGAVSFIIYLFYKKKIKPQAFTIDTPSVISVSEGVFGVKNLTKSRRKIKPPEDVIRREIFELEKYAHKLKLGRLPFETLEEWWKRVGLTGSLDSIGIYEKVRYGRILASNKEQALIKTEIRCLKQQLKEIKNNQKEK</sequence>
<proteinExistence type="predicted"/>
<feature type="transmembrane region" description="Helical" evidence="1">
    <location>
        <begin position="99"/>
        <end position="118"/>
    </location>
</feature>
<comment type="caution">
    <text evidence="2">The sequence shown here is derived from an EMBL/GenBank/DDBJ whole genome shotgun (WGS) entry which is preliminary data.</text>
</comment>
<keyword evidence="1" id="KW-0812">Transmembrane</keyword>
<evidence type="ECO:0008006" key="4">
    <source>
        <dbReference type="Google" id="ProtNLM"/>
    </source>
</evidence>
<accession>A0ABW8RG14</accession>
<evidence type="ECO:0000313" key="3">
    <source>
        <dbReference type="Proteomes" id="UP001623041"/>
    </source>
</evidence>
<keyword evidence="3" id="KW-1185">Reference proteome</keyword>
<feature type="transmembrane region" description="Helical" evidence="1">
    <location>
        <begin position="24"/>
        <end position="42"/>
    </location>
</feature>
<dbReference type="RefSeq" id="WP_406580840.1">
    <property type="nucleotide sequence ID" value="NZ_JBJHQH010000008.1"/>
</dbReference>
<keyword evidence="1" id="KW-1133">Transmembrane helix</keyword>
<feature type="transmembrane region" description="Helical" evidence="1">
    <location>
        <begin position="125"/>
        <end position="145"/>
    </location>
</feature>
<feature type="transmembrane region" description="Helical" evidence="1">
    <location>
        <begin position="157"/>
        <end position="175"/>
    </location>
</feature>
<evidence type="ECO:0000313" key="2">
    <source>
        <dbReference type="EMBL" id="MFK9092228.1"/>
    </source>
</evidence>
<feature type="transmembrane region" description="Helical" evidence="1">
    <location>
        <begin position="182"/>
        <end position="201"/>
    </location>
</feature>
<organism evidence="2 3">
    <name type="scientific">Bacillus salipaludis</name>
    <dbReference type="NCBI Taxonomy" id="2547811"/>
    <lineage>
        <taxon>Bacteria</taxon>
        <taxon>Bacillati</taxon>
        <taxon>Bacillota</taxon>
        <taxon>Bacilli</taxon>
        <taxon>Bacillales</taxon>
        <taxon>Bacillaceae</taxon>
        <taxon>Bacillus</taxon>
    </lineage>
</organism>
<reference evidence="2 3" key="1">
    <citation type="submission" date="2024-11" db="EMBL/GenBank/DDBJ databases">
        <authorList>
            <person name="Lucas J.A."/>
        </authorList>
    </citation>
    <scope>NUCLEOTIDE SEQUENCE [LARGE SCALE GENOMIC DNA]</scope>
    <source>
        <strain evidence="2 3">Z 5.4</strain>
    </source>
</reference>